<evidence type="ECO:0000259" key="4">
    <source>
        <dbReference type="Pfam" id="PF03446"/>
    </source>
</evidence>
<dbReference type="EMBL" id="JADHEI010000040">
    <property type="protein sequence ID" value="MBF2735550.1"/>
    <property type="molecule type" value="Genomic_DNA"/>
</dbReference>
<feature type="domain" description="6-phosphogluconate dehydrogenase NADP-binding" evidence="4">
    <location>
        <begin position="8"/>
        <end position="168"/>
    </location>
</feature>
<keyword evidence="7" id="KW-1185">Reference proteome</keyword>
<evidence type="ECO:0000256" key="3">
    <source>
        <dbReference type="PIRSR" id="PIRSR000103-1"/>
    </source>
</evidence>
<gene>
    <name evidence="6" type="ORF">ISN26_05685</name>
</gene>
<dbReference type="InterPro" id="IPR008927">
    <property type="entry name" value="6-PGluconate_DH-like_C_sf"/>
</dbReference>
<dbReference type="Pfam" id="PF14833">
    <property type="entry name" value="NAD_binding_11"/>
    <property type="match status" value="1"/>
</dbReference>
<sequence>MAASKPAVGFVGAGGLMGRGMARHILKNGHGLRLCVHRNRSAAEELLAQGAAEDGSLRELAAASDVVILCVTDSDAVEQAVFGADGLLAGAKPGTVFIDTGTSRPDRSRAVNERLRAAGMLYADAPLSRSPAKAEEGALVSFVSCETELFERVEPVLACYSEIVLHIGERVGQAHQLKLINNSISAAYIGCWSEAYSACMAAGIAPVVSAAGMNCLNFQNYSRFVLEHTQEGHKFAVKNLHKDMNYFQDLARELGVSAPIADAALQLLRVAVARGYGEDFAPVLPKVAGEISGTPAGELPRAKAG</sequence>
<dbReference type="AlphaFoldDB" id="A0A930Y1N3"/>
<feature type="active site" evidence="3">
    <location>
        <position position="178"/>
    </location>
</feature>
<dbReference type="PANTHER" id="PTHR43060">
    <property type="entry name" value="3-HYDROXYISOBUTYRATE DEHYDROGENASE-LIKE 1, MITOCHONDRIAL-RELATED"/>
    <property type="match status" value="1"/>
</dbReference>
<name>A0A930Y1N3_9GAMM</name>
<proteinExistence type="predicted"/>
<evidence type="ECO:0000256" key="2">
    <source>
        <dbReference type="ARBA" id="ARBA00023027"/>
    </source>
</evidence>
<evidence type="ECO:0000259" key="5">
    <source>
        <dbReference type="Pfam" id="PF14833"/>
    </source>
</evidence>
<dbReference type="Pfam" id="PF03446">
    <property type="entry name" value="NAD_binding_2"/>
    <property type="match status" value="1"/>
</dbReference>
<dbReference type="InterPro" id="IPR029154">
    <property type="entry name" value="HIBADH-like_NADP-bd"/>
</dbReference>
<evidence type="ECO:0000313" key="7">
    <source>
        <dbReference type="Proteomes" id="UP000604381"/>
    </source>
</evidence>
<dbReference type="InterPro" id="IPR015815">
    <property type="entry name" value="HIBADH-related"/>
</dbReference>
<dbReference type="InterPro" id="IPR006115">
    <property type="entry name" value="6PGDH_NADP-bd"/>
</dbReference>
<evidence type="ECO:0000256" key="1">
    <source>
        <dbReference type="ARBA" id="ARBA00023002"/>
    </source>
</evidence>
<dbReference type="Gene3D" id="3.40.50.720">
    <property type="entry name" value="NAD(P)-binding Rossmann-like Domain"/>
    <property type="match status" value="1"/>
</dbReference>
<dbReference type="PANTHER" id="PTHR43060:SF15">
    <property type="entry name" value="3-HYDROXYISOBUTYRATE DEHYDROGENASE-LIKE 1, MITOCHONDRIAL-RELATED"/>
    <property type="match status" value="1"/>
</dbReference>
<dbReference type="Proteomes" id="UP000604381">
    <property type="component" value="Unassembled WGS sequence"/>
</dbReference>
<reference evidence="6" key="1">
    <citation type="submission" date="2020-10" db="EMBL/GenBank/DDBJ databases">
        <title>An improved Amphimedon queenslandica hologenome assembly reveals how three proteobacterial symbionts can extend the metabolic phenotypic of their marine sponge host.</title>
        <authorList>
            <person name="Degnan B."/>
            <person name="Degnan S."/>
            <person name="Xiang X."/>
        </authorList>
    </citation>
    <scope>NUCLEOTIDE SEQUENCE</scope>
    <source>
        <strain evidence="6">AqS2</strain>
    </source>
</reference>
<dbReference type="SUPFAM" id="SSF48179">
    <property type="entry name" value="6-phosphogluconate dehydrogenase C-terminal domain-like"/>
    <property type="match status" value="1"/>
</dbReference>
<feature type="domain" description="3-hydroxyisobutyrate dehydrogenase-like NAD-binding" evidence="5">
    <location>
        <begin position="172"/>
        <end position="280"/>
    </location>
</feature>
<dbReference type="SUPFAM" id="SSF51735">
    <property type="entry name" value="NAD(P)-binding Rossmann-fold domains"/>
    <property type="match status" value="1"/>
</dbReference>
<accession>A0A930Y1N3</accession>
<keyword evidence="2" id="KW-0520">NAD</keyword>
<comment type="caution">
    <text evidence="6">The sequence shown here is derived from an EMBL/GenBank/DDBJ whole genome shotgun (WGS) entry which is preliminary data.</text>
</comment>
<dbReference type="InterPro" id="IPR036291">
    <property type="entry name" value="NAD(P)-bd_dom_sf"/>
</dbReference>
<keyword evidence="1" id="KW-0560">Oxidoreductase</keyword>
<dbReference type="GO" id="GO:0016491">
    <property type="term" value="F:oxidoreductase activity"/>
    <property type="evidence" value="ECO:0007669"/>
    <property type="project" value="UniProtKB-KW"/>
</dbReference>
<evidence type="ECO:0000313" key="6">
    <source>
        <dbReference type="EMBL" id="MBF2735550.1"/>
    </source>
</evidence>
<protein>
    <submittedName>
        <fullName evidence="6">NAD(P)-dependent oxidoreductase</fullName>
    </submittedName>
</protein>
<dbReference type="GO" id="GO:0050661">
    <property type="term" value="F:NADP binding"/>
    <property type="evidence" value="ECO:0007669"/>
    <property type="project" value="InterPro"/>
</dbReference>
<dbReference type="Gene3D" id="1.10.1040.10">
    <property type="entry name" value="N-(1-d-carboxylethyl)-l-norvaline Dehydrogenase, domain 2"/>
    <property type="match status" value="1"/>
</dbReference>
<dbReference type="PIRSF" id="PIRSF000103">
    <property type="entry name" value="HIBADH"/>
    <property type="match status" value="1"/>
</dbReference>
<dbReference type="InterPro" id="IPR013328">
    <property type="entry name" value="6PGD_dom2"/>
</dbReference>
<dbReference type="GO" id="GO:0051287">
    <property type="term" value="F:NAD binding"/>
    <property type="evidence" value="ECO:0007669"/>
    <property type="project" value="InterPro"/>
</dbReference>
<organism evidence="6 7">
    <name type="scientific">Candidatus Amphirhobacter heronislandensis</name>
    <dbReference type="NCBI Taxonomy" id="1732024"/>
    <lineage>
        <taxon>Bacteria</taxon>
        <taxon>Pseudomonadati</taxon>
        <taxon>Pseudomonadota</taxon>
        <taxon>Gammaproteobacteria</taxon>
        <taxon>Candidatus Tethybacterales</taxon>
        <taxon>Candidatus Tethybacteraceae</taxon>
        <taxon>Candidatus Amphirhobacter</taxon>
    </lineage>
</organism>